<dbReference type="FunFam" id="3.30.2160.10:FF:000024">
    <property type="entry name" value="Uncharacterized protein"/>
    <property type="match status" value="1"/>
</dbReference>
<dbReference type="GeneID" id="5030682"/>
<feature type="compositionally biased region" description="Polar residues" evidence="7">
    <location>
        <begin position="1"/>
        <end position="12"/>
    </location>
</feature>
<dbReference type="InterPro" id="IPR050409">
    <property type="entry name" value="E3_ubiq-protein_ligase"/>
</dbReference>
<dbReference type="PANTHER" id="PTHR11254:SF440">
    <property type="entry name" value="E3 UBIQUITIN-PROTEIN LIGASE NEDD-4"/>
    <property type="match status" value="1"/>
</dbReference>
<dbReference type="GO" id="GO:0006511">
    <property type="term" value="P:ubiquitin-dependent protein catabolic process"/>
    <property type="evidence" value="ECO:0000318"/>
    <property type="project" value="GO_Central"/>
</dbReference>
<dbReference type="AlphaFoldDB" id="A0D383"/>
<dbReference type="PROSITE" id="PS50237">
    <property type="entry name" value="HECT"/>
    <property type="match status" value="1"/>
</dbReference>
<dbReference type="FunFam" id="3.30.2410.10:FF:000009">
    <property type="entry name" value="Probable E3 ubiquitin-protein ligase HECTD2"/>
    <property type="match status" value="1"/>
</dbReference>
<protein>
    <recommendedName>
        <fullName evidence="3">HECT-type E3 ubiquitin transferase</fullName>
        <ecNumber evidence="3">2.3.2.26</ecNumber>
    </recommendedName>
</protein>
<keyword evidence="4" id="KW-0808">Transferase</keyword>
<dbReference type="InterPro" id="IPR000569">
    <property type="entry name" value="HECT_dom"/>
</dbReference>
<dbReference type="SMART" id="SM00119">
    <property type="entry name" value="HECTc"/>
    <property type="match status" value="1"/>
</dbReference>
<feature type="active site" description="Glycyl thioester intermediate" evidence="6">
    <location>
        <position position="443"/>
    </location>
</feature>
<evidence type="ECO:0000256" key="6">
    <source>
        <dbReference type="PROSITE-ProRule" id="PRU00104"/>
    </source>
</evidence>
<reference evidence="9 10" key="1">
    <citation type="journal article" date="2006" name="Nature">
        <title>Global trends of whole-genome duplications revealed by the ciliate Paramecium tetraurelia.</title>
        <authorList>
            <consortium name="Genoscope"/>
            <person name="Aury J.-M."/>
            <person name="Jaillon O."/>
            <person name="Duret L."/>
            <person name="Noel B."/>
            <person name="Jubin C."/>
            <person name="Porcel B.M."/>
            <person name="Segurens B."/>
            <person name="Daubin V."/>
            <person name="Anthouard V."/>
            <person name="Aiach N."/>
            <person name="Arnaiz O."/>
            <person name="Billaut A."/>
            <person name="Beisson J."/>
            <person name="Blanc I."/>
            <person name="Bouhouche K."/>
            <person name="Camara F."/>
            <person name="Duharcourt S."/>
            <person name="Guigo R."/>
            <person name="Gogendeau D."/>
            <person name="Katinka M."/>
            <person name="Keller A.-M."/>
            <person name="Kissmehl R."/>
            <person name="Klotz C."/>
            <person name="Koll F."/>
            <person name="Le Moue A."/>
            <person name="Lepere C."/>
            <person name="Malinsky S."/>
            <person name="Nowacki M."/>
            <person name="Nowak J.K."/>
            <person name="Plattner H."/>
            <person name="Poulain J."/>
            <person name="Ruiz F."/>
            <person name="Serrano V."/>
            <person name="Zagulski M."/>
            <person name="Dessen P."/>
            <person name="Betermier M."/>
            <person name="Weissenbach J."/>
            <person name="Scarpelli C."/>
            <person name="Schachter V."/>
            <person name="Sperling L."/>
            <person name="Meyer E."/>
            <person name="Cohen J."/>
            <person name="Wincker P."/>
        </authorList>
    </citation>
    <scope>NUCLEOTIDE SEQUENCE [LARGE SCALE GENOMIC DNA]</scope>
    <source>
        <strain evidence="9 10">Stock d4-2</strain>
    </source>
</reference>
<evidence type="ECO:0000256" key="2">
    <source>
        <dbReference type="ARBA" id="ARBA00004906"/>
    </source>
</evidence>
<keyword evidence="5 6" id="KW-0833">Ubl conjugation pathway</keyword>
<dbReference type="Gene3D" id="3.30.2160.10">
    <property type="entry name" value="Hect, E3 ligase catalytic domain"/>
    <property type="match status" value="1"/>
</dbReference>
<dbReference type="Pfam" id="PF00632">
    <property type="entry name" value="HECT"/>
    <property type="match status" value="1"/>
</dbReference>
<dbReference type="Gene3D" id="3.90.1750.10">
    <property type="entry name" value="Hect, E3 ligase catalytic domains"/>
    <property type="match status" value="1"/>
</dbReference>
<dbReference type="InterPro" id="IPR035983">
    <property type="entry name" value="Hect_E3_ubiquitin_ligase"/>
</dbReference>
<dbReference type="EC" id="2.3.2.26" evidence="3"/>
<evidence type="ECO:0000313" key="9">
    <source>
        <dbReference type="EMBL" id="CAK77500.1"/>
    </source>
</evidence>
<dbReference type="GO" id="GO:0005737">
    <property type="term" value="C:cytoplasm"/>
    <property type="evidence" value="ECO:0000318"/>
    <property type="project" value="GO_Central"/>
</dbReference>
<comment type="pathway">
    <text evidence="2">Protein modification; protein ubiquitination.</text>
</comment>
<dbReference type="PANTHER" id="PTHR11254">
    <property type="entry name" value="HECT DOMAIN UBIQUITIN-PROTEIN LIGASE"/>
    <property type="match status" value="1"/>
</dbReference>
<dbReference type="GO" id="GO:0061630">
    <property type="term" value="F:ubiquitin protein ligase activity"/>
    <property type="evidence" value="ECO:0000318"/>
    <property type="project" value="GO_Central"/>
</dbReference>
<gene>
    <name evidence="9" type="ORF">GSPATT00012985001</name>
</gene>
<feature type="region of interest" description="Disordered" evidence="7">
    <location>
        <begin position="1"/>
        <end position="20"/>
    </location>
</feature>
<keyword evidence="10" id="KW-1185">Reference proteome</keyword>
<evidence type="ECO:0000256" key="3">
    <source>
        <dbReference type="ARBA" id="ARBA00012485"/>
    </source>
</evidence>
<dbReference type="EMBL" id="CT868274">
    <property type="protein sequence ID" value="CAK77500.1"/>
    <property type="molecule type" value="Genomic_DNA"/>
</dbReference>
<dbReference type="Gene3D" id="3.30.2410.10">
    <property type="entry name" value="Hect, E3 ligase catalytic domain"/>
    <property type="match status" value="1"/>
</dbReference>
<dbReference type="eggNOG" id="KOG0939">
    <property type="taxonomic scope" value="Eukaryota"/>
</dbReference>
<organism evidence="9 10">
    <name type="scientific">Paramecium tetraurelia</name>
    <dbReference type="NCBI Taxonomy" id="5888"/>
    <lineage>
        <taxon>Eukaryota</taxon>
        <taxon>Sar</taxon>
        <taxon>Alveolata</taxon>
        <taxon>Ciliophora</taxon>
        <taxon>Intramacronucleata</taxon>
        <taxon>Oligohymenophorea</taxon>
        <taxon>Peniculida</taxon>
        <taxon>Parameciidae</taxon>
        <taxon>Paramecium</taxon>
    </lineage>
</organism>
<dbReference type="PROSITE" id="PS50890">
    <property type="entry name" value="PUA"/>
    <property type="match status" value="1"/>
</dbReference>
<evidence type="ECO:0000313" key="10">
    <source>
        <dbReference type="Proteomes" id="UP000000600"/>
    </source>
</evidence>
<sequence length="477" mass="56321">MGNRSSNNQHSKIGQEAKCPNCDRKFGPSTTYFVLNSHIDHCLLLQQPIHNVEFQMPQTQDQLGDNYIWVKQNNQWKRIQSQVNGGQIYVRTFYQFYQNLSAQEIKNRSFPEKQMWFNLQLEKFRIPWQLGSDKLNVNLNDLLQTSLVSARSVNFYKEVKVVFLNDKVQDAGGLLREWLTLIFKEMCKDIFTLTETNDVTYKIAKQSQYFDLAGLAIAKALFERMTICVEFDRPLVKKLLGQEISFQDMQCYDKSLFLSWKYLLENQFDENQLQQYFIICKDDEIIELKQNGADILVTNQNKQEFVDLSIQFYSEKLISKQLAQIQNSLYKYVPQDYLNIFTAEEFEMILYGVPVVDLAEWKQHTIYKTPYAENSQQIQWFWKVLSEFDQDQLKKFLHYCTGSYRIPVNGFSKLESNRGMYSKFQIVPIDYKNGNSFPIAHTCFNRLELPKYTSQELMRKFLRSIVLNDLEGVFGME</sequence>
<name>A0D383_PARTE</name>
<evidence type="ECO:0000256" key="1">
    <source>
        <dbReference type="ARBA" id="ARBA00000885"/>
    </source>
</evidence>
<dbReference type="Proteomes" id="UP000000600">
    <property type="component" value="Unassembled WGS sequence"/>
</dbReference>
<dbReference type="SUPFAM" id="SSF56204">
    <property type="entry name" value="Hect, E3 ligase catalytic domain"/>
    <property type="match status" value="1"/>
</dbReference>
<dbReference type="STRING" id="5888.A0D383"/>
<evidence type="ECO:0000256" key="5">
    <source>
        <dbReference type="ARBA" id="ARBA00022786"/>
    </source>
</evidence>
<dbReference type="InParanoid" id="A0D383"/>
<accession>A0D383</accession>
<comment type="catalytic activity">
    <reaction evidence="1">
        <text>S-ubiquitinyl-[E2 ubiquitin-conjugating enzyme]-L-cysteine + [acceptor protein]-L-lysine = [E2 ubiquitin-conjugating enzyme]-L-cysteine + N(6)-ubiquitinyl-[acceptor protein]-L-lysine.</text>
        <dbReference type="EC" id="2.3.2.26"/>
    </reaction>
</comment>
<evidence type="ECO:0000259" key="8">
    <source>
        <dbReference type="PROSITE" id="PS50237"/>
    </source>
</evidence>
<evidence type="ECO:0000256" key="4">
    <source>
        <dbReference type="ARBA" id="ARBA00022679"/>
    </source>
</evidence>
<feature type="domain" description="HECT" evidence="8">
    <location>
        <begin position="151"/>
        <end position="477"/>
    </location>
</feature>
<dbReference type="KEGG" id="ptm:GSPATT00012985001"/>
<dbReference type="OrthoDB" id="8068875at2759"/>
<dbReference type="RefSeq" id="XP_001444897.1">
    <property type="nucleotide sequence ID" value="XM_001444860.1"/>
</dbReference>
<evidence type="ECO:0000256" key="7">
    <source>
        <dbReference type="SAM" id="MobiDB-lite"/>
    </source>
</evidence>
<dbReference type="OMA" id="YAENSQQ"/>
<proteinExistence type="predicted"/>
<dbReference type="HOGENOM" id="CLU_002173_9_1_1"/>